<feature type="compositionally biased region" description="Low complexity" evidence="1">
    <location>
        <begin position="1"/>
        <end position="17"/>
    </location>
</feature>
<keyword evidence="3" id="KW-1185">Reference proteome</keyword>
<sequence length="411" mass="44340">MSSCSSPSPTMSSSRSFTPPPSGSLTGRHIIYRGLTRSSMEYMSLTHTRHAEAAHMLKGEILISGQQSGYIQYSIVLDHEWKTRKVKLSSNFGGQEKRVVLEVDQDQRWYKVTEQRLARTRSFYRSGLSQFSPSDSTARPPSSASNSSSSSSSSSPQSHCSMQDAEANYSDSSASCYSSSSDSESSIPFEKINLTWTPPPKGTKRASKRFSSSLSLSTLSLSSLSNASTPTGTPCPPSSTPIDDSRSTTATLPPQPNPASSPVSSPTPASVPKSLVRTASTTSLVGPKKYEHLPHLDGCIHLDLGHDISPSTFLLPLRRAALGIEPENMQDHLASLPSDATQTDKSALVSFPELELTPSQVQIAFVGPGQRPHYSLVECWLADEDDSTLVEVDGDGLVVRYGRHWASIPSS</sequence>
<dbReference type="SUPFAM" id="SSF159275">
    <property type="entry name" value="PA1994-like"/>
    <property type="match status" value="2"/>
</dbReference>
<feature type="region of interest" description="Disordered" evidence="1">
    <location>
        <begin position="1"/>
        <end position="25"/>
    </location>
</feature>
<dbReference type="Proteomes" id="UP000827284">
    <property type="component" value="Unassembled WGS sequence"/>
</dbReference>
<dbReference type="InterPro" id="IPR009467">
    <property type="entry name" value="Glycolipid-bd_prot_put"/>
</dbReference>
<feature type="region of interest" description="Disordered" evidence="1">
    <location>
        <begin position="223"/>
        <end position="275"/>
    </location>
</feature>
<dbReference type="OrthoDB" id="2429193at2759"/>
<feature type="compositionally biased region" description="Polar residues" evidence="1">
    <location>
        <begin position="129"/>
        <end position="140"/>
    </location>
</feature>
<evidence type="ECO:0000256" key="1">
    <source>
        <dbReference type="SAM" id="MobiDB-lite"/>
    </source>
</evidence>
<feature type="compositionally biased region" description="Low complexity" evidence="1">
    <location>
        <begin position="223"/>
        <end position="232"/>
    </location>
</feature>
<evidence type="ECO:0000313" key="2">
    <source>
        <dbReference type="EMBL" id="GJJ78025.1"/>
    </source>
</evidence>
<feature type="region of interest" description="Disordered" evidence="1">
    <location>
        <begin position="129"/>
        <end position="166"/>
    </location>
</feature>
<comment type="caution">
    <text evidence="2">The sequence shown here is derived from an EMBL/GenBank/DDBJ whole genome shotgun (WGS) entry which is preliminary data.</text>
</comment>
<evidence type="ECO:0000313" key="3">
    <source>
        <dbReference type="Proteomes" id="UP000827284"/>
    </source>
</evidence>
<name>A0A9P3M1H7_9FUNG</name>
<feature type="region of interest" description="Disordered" evidence="1">
    <location>
        <begin position="191"/>
        <end position="210"/>
    </location>
</feature>
<dbReference type="EMBL" id="BQFW01000014">
    <property type="protein sequence ID" value="GJJ78025.1"/>
    <property type="molecule type" value="Genomic_DNA"/>
</dbReference>
<dbReference type="Pfam" id="PF06475">
    <property type="entry name" value="Glycolipid_bind"/>
    <property type="match status" value="1"/>
</dbReference>
<gene>
    <name evidence="2" type="ORF">EMPS_10384</name>
</gene>
<protein>
    <submittedName>
        <fullName evidence="2">Uncharacterized protein</fullName>
    </submittedName>
</protein>
<feature type="compositionally biased region" description="Low complexity" evidence="1">
    <location>
        <begin position="142"/>
        <end position="161"/>
    </location>
</feature>
<proteinExistence type="predicted"/>
<organism evidence="2 3">
    <name type="scientific">Entomortierella parvispora</name>
    <dbReference type="NCBI Taxonomy" id="205924"/>
    <lineage>
        <taxon>Eukaryota</taxon>
        <taxon>Fungi</taxon>
        <taxon>Fungi incertae sedis</taxon>
        <taxon>Mucoromycota</taxon>
        <taxon>Mortierellomycotina</taxon>
        <taxon>Mortierellomycetes</taxon>
        <taxon>Mortierellales</taxon>
        <taxon>Mortierellaceae</taxon>
        <taxon>Entomortierella</taxon>
    </lineage>
</organism>
<accession>A0A9P3M1H7</accession>
<feature type="compositionally biased region" description="Low complexity" evidence="1">
    <location>
        <begin position="260"/>
        <end position="274"/>
    </location>
</feature>
<reference evidence="2" key="2">
    <citation type="journal article" date="2022" name="Microbiol. Resour. Announc.">
        <title>Whole-Genome Sequence of Entomortierella parvispora E1425, a Mucoromycotan Fungus Associated with Burkholderiaceae-Related Endosymbiotic Bacteria.</title>
        <authorList>
            <person name="Herlambang A."/>
            <person name="Guo Y."/>
            <person name="Takashima Y."/>
            <person name="Narisawa K."/>
            <person name="Ohta H."/>
            <person name="Nishizawa T."/>
        </authorList>
    </citation>
    <scope>NUCLEOTIDE SEQUENCE</scope>
    <source>
        <strain evidence="2">E1425</strain>
    </source>
</reference>
<reference evidence="2" key="1">
    <citation type="submission" date="2021-11" db="EMBL/GenBank/DDBJ databases">
        <authorList>
            <person name="Herlambang A."/>
            <person name="Guo Y."/>
            <person name="Takashima Y."/>
            <person name="Nishizawa T."/>
        </authorList>
    </citation>
    <scope>NUCLEOTIDE SEQUENCE</scope>
    <source>
        <strain evidence="2">E1425</strain>
    </source>
</reference>
<dbReference type="AlphaFoldDB" id="A0A9P3M1H7"/>